<evidence type="ECO:0000256" key="5">
    <source>
        <dbReference type="ARBA" id="ARBA00022917"/>
    </source>
</evidence>
<gene>
    <name evidence="10" type="ORF">F4Y08_02655</name>
</gene>
<feature type="domain" description="Nucleotidyl transferase" evidence="6">
    <location>
        <begin position="4"/>
        <end position="231"/>
    </location>
</feature>
<dbReference type="InterPro" id="IPR005845">
    <property type="entry name" value="A-D-PHexomutase_a/b/a-II"/>
</dbReference>
<comment type="caution">
    <text evidence="10">The sequence shown here is derived from an EMBL/GenBank/DDBJ whole genome shotgun (WGS) entry which is preliminary data.</text>
</comment>
<evidence type="ECO:0000256" key="1">
    <source>
        <dbReference type="ARBA" id="ARBA00004514"/>
    </source>
</evidence>
<dbReference type="AlphaFoldDB" id="A0A6B1DND7"/>
<dbReference type="InterPro" id="IPR056764">
    <property type="entry name" value="LbH_EIF2B3/5"/>
</dbReference>
<dbReference type="EMBL" id="VXPY01000014">
    <property type="protein sequence ID" value="MYD89229.1"/>
    <property type="molecule type" value="Genomic_DNA"/>
</dbReference>
<keyword evidence="5" id="KW-0648">Protein biosynthesis</keyword>
<dbReference type="PANTHER" id="PTHR22572">
    <property type="entry name" value="SUGAR-1-PHOSPHATE GUANYL TRANSFERASE"/>
    <property type="match status" value="1"/>
</dbReference>
<comment type="subcellular location">
    <subcellularLocation>
        <location evidence="1">Cytoplasm</location>
        <location evidence="1">Cytosol</location>
    </subcellularLocation>
</comment>
<dbReference type="Gene3D" id="2.160.10.10">
    <property type="entry name" value="Hexapeptide repeat proteins"/>
    <property type="match status" value="1"/>
</dbReference>
<feature type="domain" description="Alpha-D-phosphohexomutase alpha/beta/alpha" evidence="7">
    <location>
        <begin position="383"/>
        <end position="517"/>
    </location>
</feature>
<dbReference type="InterPro" id="IPR011004">
    <property type="entry name" value="Trimer_LpxA-like_sf"/>
</dbReference>
<dbReference type="GO" id="GO:0016868">
    <property type="term" value="F:intramolecular phosphotransferase activity"/>
    <property type="evidence" value="ECO:0007669"/>
    <property type="project" value="InterPro"/>
</dbReference>
<comment type="similarity">
    <text evidence="2">Belongs to the phosphohexose mutase family.</text>
</comment>
<evidence type="ECO:0000259" key="8">
    <source>
        <dbReference type="Pfam" id="PF02879"/>
    </source>
</evidence>
<name>A0A6B1DND7_9CHLR</name>
<dbReference type="Gene3D" id="3.40.120.10">
    <property type="entry name" value="Alpha-D-Glucose-1,6-Bisphosphate, subunit A, domain 3"/>
    <property type="match status" value="3"/>
</dbReference>
<proteinExistence type="inferred from homology"/>
<dbReference type="GO" id="GO:0016740">
    <property type="term" value="F:transferase activity"/>
    <property type="evidence" value="ECO:0007669"/>
    <property type="project" value="UniProtKB-KW"/>
</dbReference>
<dbReference type="InterPro" id="IPR016055">
    <property type="entry name" value="A-D-PHexomutase_a/b/a-I/II/III"/>
</dbReference>
<evidence type="ECO:0000256" key="2">
    <source>
        <dbReference type="ARBA" id="ARBA00010231"/>
    </source>
</evidence>
<dbReference type="Pfam" id="PF02878">
    <property type="entry name" value="PGM_PMM_I"/>
    <property type="match status" value="1"/>
</dbReference>
<evidence type="ECO:0000259" key="7">
    <source>
        <dbReference type="Pfam" id="PF02878"/>
    </source>
</evidence>
<dbReference type="GO" id="GO:0005975">
    <property type="term" value="P:carbohydrate metabolic process"/>
    <property type="evidence" value="ECO:0007669"/>
    <property type="project" value="InterPro"/>
</dbReference>
<dbReference type="InterPro" id="IPR005835">
    <property type="entry name" value="NTP_transferase_dom"/>
</dbReference>
<evidence type="ECO:0000259" key="9">
    <source>
        <dbReference type="Pfam" id="PF25084"/>
    </source>
</evidence>
<dbReference type="InterPro" id="IPR029044">
    <property type="entry name" value="Nucleotide-diphossugar_trans"/>
</dbReference>
<dbReference type="SUPFAM" id="SSF53738">
    <property type="entry name" value="Phosphoglucomutase, first 3 domains"/>
    <property type="match status" value="2"/>
</dbReference>
<evidence type="ECO:0000256" key="3">
    <source>
        <dbReference type="ARBA" id="ARBA00022490"/>
    </source>
</evidence>
<dbReference type="CDD" id="cd04181">
    <property type="entry name" value="NTP_transferase"/>
    <property type="match status" value="1"/>
</dbReference>
<keyword evidence="4" id="KW-0396">Initiation factor</keyword>
<organism evidence="10">
    <name type="scientific">Caldilineaceae bacterium SB0662_bin_9</name>
    <dbReference type="NCBI Taxonomy" id="2605258"/>
    <lineage>
        <taxon>Bacteria</taxon>
        <taxon>Bacillati</taxon>
        <taxon>Chloroflexota</taxon>
        <taxon>Caldilineae</taxon>
        <taxon>Caldilineales</taxon>
        <taxon>Caldilineaceae</taxon>
    </lineage>
</organism>
<dbReference type="InterPro" id="IPR050486">
    <property type="entry name" value="Mannose-1P_guanyltransferase"/>
</dbReference>
<evidence type="ECO:0000256" key="4">
    <source>
        <dbReference type="ARBA" id="ARBA00022540"/>
    </source>
</evidence>
<accession>A0A6B1DND7</accession>
<dbReference type="Gene3D" id="3.90.550.10">
    <property type="entry name" value="Spore Coat Polysaccharide Biosynthesis Protein SpsA, Chain A"/>
    <property type="match status" value="1"/>
</dbReference>
<dbReference type="SUPFAM" id="SSF53448">
    <property type="entry name" value="Nucleotide-diphospho-sugar transferases"/>
    <property type="match status" value="1"/>
</dbReference>
<dbReference type="SUPFAM" id="SSF51161">
    <property type="entry name" value="Trimeric LpxA-like enzymes"/>
    <property type="match status" value="1"/>
</dbReference>
<keyword evidence="3" id="KW-0963">Cytoplasm</keyword>
<feature type="domain" description="EIF2B subunit epsilon/gamma LbH" evidence="9">
    <location>
        <begin position="249"/>
        <end position="351"/>
    </location>
</feature>
<dbReference type="Pfam" id="PF00483">
    <property type="entry name" value="NTP_transferase"/>
    <property type="match status" value="1"/>
</dbReference>
<dbReference type="Pfam" id="PF25084">
    <property type="entry name" value="LbH_EIF2B"/>
    <property type="match status" value="1"/>
</dbReference>
<reference evidence="10" key="1">
    <citation type="submission" date="2019-09" db="EMBL/GenBank/DDBJ databases">
        <title>Characterisation of the sponge microbiome using genome-centric metagenomics.</title>
        <authorList>
            <person name="Engelberts J.P."/>
            <person name="Robbins S.J."/>
            <person name="De Goeij J.M."/>
            <person name="Aranda M."/>
            <person name="Bell S.C."/>
            <person name="Webster N.S."/>
        </authorList>
    </citation>
    <scope>NUCLEOTIDE SEQUENCE</scope>
    <source>
        <strain evidence="10">SB0662_bin_9</strain>
    </source>
</reference>
<evidence type="ECO:0000313" key="10">
    <source>
        <dbReference type="EMBL" id="MYD89229.1"/>
    </source>
</evidence>
<evidence type="ECO:0000259" key="6">
    <source>
        <dbReference type="Pfam" id="PF00483"/>
    </source>
</evidence>
<feature type="domain" description="Alpha-D-phosphohexomutase alpha/beta/alpha" evidence="8">
    <location>
        <begin position="536"/>
        <end position="634"/>
    </location>
</feature>
<dbReference type="Pfam" id="PF02879">
    <property type="entry name" value="PGM_PMM_II"/>
    <property type="match status" value="1"/>
</dbReference>
<protein>
    <submittedName>
        <fullName evidence="10">NTP transferase domain-containing protein</fullName>
    </submittedName>
</protein>
<dbReference type="InterPro" id="IPR005844">
    <property type="entry name" value="A-D-PHexomutase_a/b/a-I"/>
</dbReference>
<keyword evidence="10" id="KW-0808">Transferase</keyword>
<sequence>MKVVAVAGGEGTRLQPLTLQRPKPLVPMVNRPVLVHMVQQLRQYGLSELRVTLRYMASLIEDVFKGELFDDLDTTCIVEEKPLGTAGSLKTAVADWDEPFMVVTGDCVTDFDFRRLYEQHCSSDAEVTIALHRVEGAHEYGVVLQDETQRIYDFVEKPRPAEQQSDAVNTGIYVLNPSVLDFVPRDREFDFSSDLFPDMLRQGCVIRGVTLDGYWCDIGNTEQYVAATQEILGGRVGLLENIGEEIRPGIWTGRNVTIHNTAQLTGPVFLGDGVHINAHSTVIGPSVIRPSTIVDSHARVEQSVIWRNSYIGPSSHVRGAIVCRQASIKAHAHVAEDCVVGDSSVLEEGVILMPQVKLWPHKRVLRGTTVRNNVIWGRQEQQELFRGYTISGQANLDLTPEAAARIGVALGTTLDPGVSVAVNRDAHRASRMIKRGLVSGLVSSGVNVLDMGNVAVPVLRHFVRHNENVQAGGNVRVHPDDPHPQTLMVQLLEGDGSNLGKSMERKVQTSYAQEAFRRTGMDDLGSIEYASGFVPAYVDDFLSKVNAELLERQPFKLVVDYSNGRAAEVMSRILNRLHIENVPLNTLEQEEPLDRLRLDRQRTEMGSIVKAVNADLGVIFDVSGEVMHLVDEQGTRLSPIICDALFLDLALHHHPHSQVVYPDHLPQAYDRIVSRYHSTVLRTKSDMHNLMASAGQGNVLVALNGRGNFIFPFFHPAPDPMMALLKLVEYLAARGEPISRVMSGLPDMHYEQGQVEMNWMARSRVMSELNSRFKQQRVETLEGLKVKLGEDEWVQMMPSPVNAAIDVTVDTMSADRTGFLLDRMKQQIQTLIPEDEPV</sequence>